<dbReference type="Pfam" id="PF13527">
    <property type="entry name" value="Acetyltransf_9"/>
    <property type="match status" value="1"/>
</dbReference>
<dbReference type="Gene3D" id="3.30.1050.10">
    <property type="entry name" value="SCP2 sterol-binding domain"/>
    <property type="match status" value="1"/>
</dbReference>
<feature type="domain" description="N-acetyltransferase" evidence="1">
    <location>
        <begin position="2"/>
        <end position="144"/>
    </location>
</feature>
<dbReference type="PANTHER" id="PTHR37817:SF1">
    <property type="entry name" value="N-ACETYLTRANSFERASE EIS"/>
    <property type="match status" value="1"/>
</dbReference>
<dbReference type="AlphaFoldDB" id="A0A2H3KSR4"/>
<dbReference type="InterPro" id="IPR000182">
    <property type="entry name" value="GNAT_dom"/>
</dbReference>
<dbReference type="InterPro" id="IPR051554">
    <property type="entry name" value="Acetyltransferase_Eis"/>
</dbReference>
<dbReference type="InterPro" id="IPR036527">
    <property type="entry name" value="SCP2_sterol-bd_dom_sf"/>
</dbReference>
<evidence type="ECO:0000259" key="1">
    <source>
        <dbReference type="PROSITE" id="PS51186"/>
    </source>
</evidence>
<dbReference type="Pfam" id="PF13530">
    <property type="entry name" value="SCP2_2"/>
    <property type="match status" value="1"/>
</dbReference>
<dbReference type="GO" id="GO:0034069">
    <property type="term" value="F:aminoglycoside N-acetyltransferase activity"/>
    <property type="evidence" value="ECO:0007669"/>
    <property type="project" value="TreeGrafter"/>
</dbReference>
<dbReference type="OrthoDB" id="9768284at2"/>
<dbReference type="PROSITE" id="PS51186">
    <property type="entry name" value="GNAT"/>
    <property type="match status" value="1"/>
</dbReference>
<evidence type="ECO:0000313" key="2">
    <source>
        <dbReference type="EMBL" id="PDW00724.1"/>
    </source>
</evidence>
<dbReference type="RefSeq" id="WP_097650808.1">
    <property type="nucleotide sequence ID" value="NZ_LYXE01000031.1"/>
</dbReference>
<keyword evidence="3" id="KW-1185">Reference proteome</keyword>
<dbReference type="InterPro" id="IPR025559">
    <property type="entry name" value="Eis_dom"/>
</dbReference>
<dbReference type="CDD" id="cd04301">
    <property type="entry name" value="NAT_SF"/>
    <property type="match status" value="1"/>
</dbReference>
<dbReference type="GO" id="GO:0030649">
    <property type="term" value="P:aminoglycoside antibiotic catabolic process"/>
    <property type="evidence" value="ECO:0007669"/>
    <property type="project" value="TreeGrafter"/>
</dbReference>
<accession>A0A2H3KSR4</accession>
<dbReference type="PANTHER" id="PTHR37817">
    <property type="entry name" value="N-ACETYLTRANSFERASE EIS"/>
    <property type="match status" value="1"/>
</dbReference>
<reference evidence="2 3" key="1">
    <citation type="submission" date="2016-05" db="EMBL/GenBank/DDBJ databases">
        <authorList>
            <person name="Lavstsen T."/>
            <person name="Jespersen J.S."/>
        </authorList>
    </citation>
    <scope>NUCLEOTIDE SEQUENCE [LARGE SCALE GENOMIC DNA]</scope>
    <source>
        <strain evidence="2 3">B7-9</strain>
    </source>
</reference>
<gene>
    <name evidence="2" type="ORF">A9Q02_08895</name>
</gene>
<organism evidence="2 3">
    <name type="scientific">Candidatus Chloroploca asiatica</name>
    <dbReference type="NCBI Taxonomy" id="1506545"/>
    <lineage>
        <taxon>Bacteria</taxon>
        <taxon>Bacillati</taxon>
        <taxon>Chloroflexota</taxon>
        <taxon>Chloroflexia</taxon>
        <taxon>Chloroflexales</taxon>
        <taxon>Chloroflexineae</taxon>
        <taxon>Oscillochloridaceae</taxon>
        <taxon>Candidatus Chloroploca</taxon>
    </lineage>
</organism>
<evidence type="ECO:0000313" key="3">
    <source>
        <dbReference type="Proteomes" id="UP000220922"/>
    </source>
</evidence>
<dbReference type="InterPro" id="IPR016181">
    <property type="entry name" value="Acyl_CoA_acyltransferase"/>
</dbReference>
<dbReference type="EMBL" id="LYXE01000031">
    <property type="protein sequence ID" value="PDW00724.1"/>
    <property type="molecule type" value="Genomic_DNA"/>
</dbReference>
<comment type="caution">
    <text evidence="2">The sequence shown here is derived from an EMBL/GenBank/DDBJ whole genome shotgun (WGS) entry which is preliminary data.</text>
</comment>
<name>A0A2H3KSR4_9CHLR</name>
<dbReference type="InterPro" id="IPR041380">
    <property type="entry name" value="Acetyltransf_17"/>
</dbReference>
<protein>
    <recommendedName>
        <fullName evidence="1">N-acetyltransferase domain-containing protein</fullName>
    </recommendedName>
</protein>
<dbReference type="SUPFAM" id="SSF55718">
    <property type="entry name" value="SCP-like"/>
    <property type="match status" value="1"/>
</dbReference>
<sequence length="393" mass="44865">MIEYRPFTPDDRDRCLALESYAFQVNPELVPLDAEELAQFRGLFVDGQLVAQLQLHDLQVQLGAGVQAAVGGIGAVASTPELRRRGYIGALLRHAVDELRSSGVALAMLYPFKVSFYSRYGWATCMEQKIYSGEPALFHSFRRAPGRWIAVGEDEVDELDAIYREALRGRFGPVVRTPAWWRNRIMRDWQQRPYYGYIWRDEQGKGRSYTIFRFEREARGDVMHCREMVAVDPIARAQLFVFLAGHEGQVARVEFRAPADAPVNLLFPDPLECRVQPYFMLRLLDIAAAFEAHRYPKDLQGQVTIAVTDDWLVENQQIFALEFAAGACQVRQMPLGTLPDIQCDSRILAQIYSRYLRPRTAATFGTLEVYNRDALALFDRAFMGLVPFSVDMF</sequence>
<dbReference type="Pfam" id="PF17668">
    <property type="entry name" value="Acetyltransf_17"/>
    <property type="match status" value="1"/>
</dbReference>
<proteinExistence type="predicted"/>
<dbReference type="SUPFAM" id="SSF55729">
    <property type="entry name" value="Acyl-CoA N-acyltransferases (Nat)"/>
    <property type="match status" value="1"/>
</dbReference>
<dbReference type="Gene3D" id="3.40.630.30">
    <property type="match status" value="2"/>
</dbReference>
<dbReference type="Proteomes" id="UP000220922">
    <property type="component" value="Unassembled WGS sequence"/>
</dbReference>